<evidence type="ECO:0000256" key="1">
    <source>
        <dbReference type="ARBA" id="ARBA00010676"/>
    </source>
</evidence>
<dbReference type="PRINTS" id="PR00767">
    <property type="entry name" value="DBMONOXGNASE"/>
</dbReference>
<dbReference type="Gene3D" id="2.60.120.310">
    <property type="entry name" value="Copper type II, ascorbate-dependent monooxygenase, N-terminal domain"/>
    <property type="match status" value="1"/>
</dbReference>
<name>A0ABP1RPA3_9HEXA</name>
<proteinExistence type="inferred from homology"/>
<dbReference type="Proteomes" id="UP001642540">
    <property type="component" value="Unassembled WGS sequence"/>
</dbReference>
<protein>
    <recommendedName>
        <fullName evidence="5">DOMON domain-containing protein</fullName>
    </recommendedName>
</protein>
<dbReference type="Pfam" id="PF03351">
    <property type="entry name" value="DOMON"/>
    <property type="match status" value="1"/>
</dbReference>
<evidence type="ECO:0000256" key="2">
    <source>
        <dbReference type="ARBA" id="ARBA00023157"/>
    </source>
</evidence>
<gene>
    <name evidence="6" type="ORF">ODALV1_LOCUS24466</name>
</gene>
<dbReference type="PANTHER" id="PTHR10157:SF41">
    <property type="entry name" value="DBH-LIKE MONOOXYGENASE PROTEIN 2 HOMOLOG"/>
    <property type="match status" value="1"/>
</dbReference>
<keyword evidence="4" id="KW-0732">Signal</keyword>
<feature type="domain" description="DOMON" evidence="5">
    <location>
        <begin position="48"/>
        <end position="165"/>
    </location>
</feature>
<dbReference type="InterPro" id="IPR005018">
    <property type="entry name" value="DOMON_domain"/>
</dbReference>
<dbReference type="InterPro" id="IPR000323">
    <property type="entry name" value="Cu2_ascorb_mOase_N"/>
</dbReference>
<evidence type="ECO:0000313" key="7">
    <source>
        <dbReference type="Proteomes" id="UP001642540"/>
    </source>
</evidence>
<dbReference type="PROSITE" id="PS51257">
    <property type="entry name" value="PROKAR_LIPOPROTEIN"/>
    <property type="match status" value="1"/>
</dbReference>
<dbReference type="InterPro" id="IPR024548">
    <property type="entry name" value="Cu2_monoox_C"/>
</dbReference>
<evidence type="ECO:0000313" key="6">
    <source>
        <dbReference type="EMBL" id="CAL8132093.1"/>
    </source>
</evidence>
<dbReference type="InterPro" id="IPR045266">
    <property type="entry name" value="DOH_DOMON"/>
</dbReference>
<dbReference type="Pfam" id="PF01082">
    <property type="entry name" value="Cu2_monooxygen"/>
    <property type="match status" value="1"/>
</dbReference>
<dbReference type="InterPro" id="IPR000945">
    <property type="entry name" value="DBH-like"/>
</dbReference>
<sequence>MRAKGSASFFLVFSCVLLTFICRSESLIPSPQNDDNPYRHDVTLDPKGKYKLIWFVDWDEERVIFNVNVATNGYIGLGLSKREKMAGADMIIGGVGKDGKPYFTDRHAVGNRLPEIDSSQDWTLHEAWERGTQTFLSFSRPFDTCDTDHDFPISDDLLELIWSYGEKDDNFEYHFENRGSYKAYLLDPDLAPREMSRFRNGNDKATKVFNITTEKTISEDYTYWCSFHKVPTKTKQHVIGFDVVFPIEKDRRHVHHMVLYRCYTPVGVDAETIFEGPARNGGNECYYTVEPDAVGAVYCAEVLYGWAVGGKAIFFPDRVGLPISEQGTEYFMLETHYDNPNQLHNLHTSLTLETYYTSRLREHDAGCLWIGEWSPAATSIIVPPNSLSHVTMAHCASGCTQRYFKKDVNVFAFLLHTHLAGRGSRALHFREEQELPWISYDDNYSFNFQQDGSRKDMVVTAPPQVAGLTMQEYSDNFFEWDIRMREEIQRRHKYEPHTVFCPNVIASANANVGDTAGADENSENVNDVVRGEDEHMSALPQGITRYKRPEQCTRGSGWSSPVSNFN</sequence>
<dbReference type="Gene3D" id="2.60.120.230">
    <property type="match status" value="1"/>
</dbReference>
<dbReference type="PROSITE" id="PS50836">
    <property type="entry name" value="DOMON"/>
    <property type="match status" value="1"/>
</dbReference>
<dbReference type="SUPFAM" id="SSF49742">
    <property type="entry name" value="PHM/PNGase F"/>
    <property type="match status" value="2"/>
</dbReference>
<dbReference type="InterPro" id="IPR014784">
    <property type="entry name" value="Cu2_ascorb_mOase-like_C"/>
</dbReference>
<evidence type="ECO:0000256" key="4">
    <source>
        <dbReference type="SAM" id="SignalP"/>
    </source>
</evidence>
<dbReference type="InterPro" id="IPR036939">
    <property type="entry name" value="Cu2_ascorb_mOase_N_sf"/>
</dbReference>
<evidence type="ECO:0000259" key="5">
    <source>
        <dbReference type="PROSITE" id="PS50836"/>
    </source>
</evidence>
<keyword evidence="2" id="KW-1015">Disulfide bond</keyword>
<feature type="signal peptide" evidence="4">
    <location>
        <begin position="1"/>
        <end position="26"/>
    </location>
</feature>
<dbReference type="InterPro" id="IPR008977">
    <property type="entry name" value="PHM/PNGase_F_dom_sf"/>
</dbReference>
<dbReference type="EMBL" id="CAXLJM020000092">
    <property type="protein sequence ID" value="CAL8132093.1"/>
    <property type="molecule type" value="Genomic_DNA"/>
</dbReference>
<dbReference type="SMART" id="SM00664">
    <property type="entry name" value="DoH"/>
    <property type="match status" value="1"/>
</dbReference>
<dbReference type="PANTHER" id="PTHR10157">
    <property type="entry name" value="DOPAMINE BETA HYDROXYLASE RELATED"/>
    <property type="match status" value="1"/>
</dbReference>
<feature type="chain" id="PRO_5047397695" description="DOMON domain-containing protein" evidence="4">
    <location>
        <begin position="27"/>
        <end position="566"/>
    </location>
</feature>
<keyword evidence="3" id="KW-0325">Glycoprotein</keyword>
<dbReference type="InterPro" id="IPR028460">
    <property type="entry name" value="Tbh/DBH"/>
</dbReference>
<evidence type="ECO:0000256" key="3">
    <source>
        <dbReference type="ARBA" id="ARBA00023180"/>
    </source>
</evidence>
<dbReference type="CDD" id="cd09631">
    <property type="entry name" value="DOMON_DOH"/>
    <property type="match status" value="1"/>
</dbReference>
<reference evidence="6 7" key="1">
    <citation type="submission" date="2024-08" db="EMBL/GenBank/DDBJ databases">
        <authorList>
            <person name="Cucini C."/>
            <person name="Frati F."/>
        </authorList>
    </citation>
    <scope>NUCLEOTIDE SEQUENCE [LARGE SCALE GENOMIC DNA]</scope>
</reference>
<dbReference type="Pfam" id="PF03712">
    <property type="entry name" value="Cu2_monoox_C"/>
    <property type="match status" value="1"/>
</dbReference>
<accession>A0ABP1RPA3</accession>
<comment type="similarity">
    <text evidence="1">Belongs to the copper type II ascorbate-dependent monooxygenase family.</text>
</comment>
<comment type="caution">
    <text evidence="6">The sequence shown here is derived from an EMBL/GenBank/DDBJ whole genome shotgun (WGS) entry which is preliminary data.</text>
</comment>
<keyword evidence="7" id="KW-1185">Reference proteome</keyword>
<organism evidence="6 7">
    <name type="scientific">Orchesella dallaii</name>
    <dbReference type="NCBI Taxonomy" id="48710"/>
    <lineage>
        <taxon>Eukaryota</taxon>
        <taxon>Metazoa</taxon>
        <taxon>Ecdysozoa</taxon>
        <taxon>Arthropoda</taxon>
        <taxon>Hexapoda</taxon>
        <taxon>Collembola</taxon>
        <taxon>Entomobryomorpha</taxon>
        <taxon>Entomobryoidea</taxon>
        <taxon>Orchesellidae</taxon>
        <taxon>Orchesellinae</taxon>
        <taxon>Orchesella</taxon>
    </lineage>
</organism>